<feature type="compositionally biased region" description="Polar residues" evidence="4">
    <location>
        <begin position="358"/>
        <end position="393"/>
    </location>
</feature>
<gene>
    <name evidence="7" type="ORF">HID58_072450</name>
</gene>
<sequence>MVRVRLVDSPVSSESEDMIEMIELPDRIGIWSILRVLSDGEIQFIKDSTFGKFIDLADKPAFSGRMLRKKTVVDKEIRIKYALLALVSSVLMPTNLKSKIPKEYVEMIKDLNHFFSFPWGRLAFDMLMTSIKKRDEVALCQNTFALKGFVHAMQLVMVEAVPALTEVVQEAGSSSSESDSDREDDDLHEKRNKRLTLSPGHARDVDHKCEVPVKCIIEDDSFHPVNNEYEDYSDEETDQKIENVLRLHSEKHDFNNSMFKGGLTLADVERMGGKGKGKKKETKAGKKSASPETVSDSKFATLLYDKMKPEISRFRETTKNLDATVKAATEEFISMESRMKGDIIQSIETMITNQHQDPIINSKSQPSSVQDLNNSDPTSNDTENAQPSENTYVQDEPPHFPEGDIHDSPTRGLSPDISGLTRSPNVTSLENQMEHPPASKTMAQRDPFPFIENPSFSLGLSQEEKQDHTGGRSSQEPETVEEDSQDKVPKRRKSLRLRNFLNSTLPPSTSVEQISEMESFPVIEIPSFSLGLSQEDNNDDLVNGLAAEQVAVEIDNPFDLQECRRGKRQKTVTHGLVDVFQCSPDILNRARESQMAVYGKADSWEYTQKYTKLAHKLKSHFVIHLGGCQVSNKDNIDIVEMAKPYSSKVMGVLMKHLSLSYAKRSLSEEGKKLEAHIFTKGLVEVFGEMVDHFPDHYVFYFPFNLDKKHWIGLCVDASSWIITVFDCNTLLRSEASMSSELKPISEMFPYLMKQAGLRISNSQLVPMVAERAKTVPQNIISADSSLTSVLLMQTHALSGIEACRCIAPHILASEAQRVAVLLYEYHMKL</sequence>
<dbReference type="InterPro" id="IPR003653">
    <property type="entry name" value="Peptidase_C48_C"/>
</dbReference>
<dbReference type="Pfam" id="PF09331">
    <property type="entry name" value="DUF1985"/>
    <property type="match status" value="1"/>
</dbReference>
<evidence type="ECO:0000313" key="7">
    <source>
        <dbReference type="EMBL" id="KAH0875088.1"/>
    </source>
</evidence>
<evidence type="ECO:0000259" key="6">
    <source>
        <dbReference type="Pfam" id="PF09331"/>
    </source>
</evidence>
<feature type="compositionally biased region" description="Polar residues" evidence="4">
    <location>
        <begin position="420"/>
        <end position="431"/>
    </location>
</feature>
<evidence type="ECO:0008006" key="9">
    <source>
        <dbReference type="Google" id="ProtNLM"/>
    </source>
</evidence>
<keyword evidence="3" id="KW-0378">Hydrolase</keyword>
<dbReference type="InterPro" id="IPR015410">
    <property type="entry name" value="DUF1985"/>
</dbReference>
<evidence type="ECO:0000313" key="8">
    <source>
        <dbReference type="Proteomes" id="UP000824890"/>
    </source>
</evidence>
<dbReference type="Pfam" id="PF02902">
    <property type="entry name" value="Peptidase_C48"/>
    <property type="match status" value="1"/>
</dbReference>
<evidence type="ECO:0000256" key="1">
    <source>
        <dbReference type="ARBA" id="ARBA00005234"/>
    </source>
</evidence>
<name>A0ABQ7Z4H9_BRANA</name>
<keyword evidence="2" id="KW-0645">Protease</keyword>
<comment type="caution">
    <text evidence="7">The sequence shown here is derived from an EMBL/GenBank/DDBJ whole genome shotgun (WGS) entry which is preliminary data.</text>
</comment>
<dbReference type="InterPro" id="IPR038765">
    <property type="entry name" value="Papain-like_cys_pep_sf"/>
</dbReference>
<dbReference type="PANTHER" id="PTHR48449:SF2">
    <property type="entry name" value="UBIQUITIN-LIKE PROTEASE FAMILY PROFILE DOMAIN-CONTAINING PROTEIN"/>
    <property type="match status" value="1"/>
</dbReference>
<feature type="region of interest" description="Disordered" evidence="4">
    <location>
        <begin position="270"/>
        <end position="293"/>
    </location>
</feature>
<feature type="domain" description="Ubiquitin-like protease family profile" evidence="5">
    <location>
        <begin position="691"/>
        <end position="799"/>
    </location>
</feature>
<evidence type="ECO:0000256" key="2">
    <source>
        <dbReference type="ARBA" id="ARBA00022670"/>
    </source>
</evidence>
<organism evidence="7 8">
    <name type="scientific">Brassica napus</name>
    <name type="common">Rape</name>
    <dbReference type="NCBI Taxonomy" id="3708"/>
    <lineage>
        <taxon>Eukaryota</taxon>
        <taxon>Viridiplantae</taxon>
        <taxon>Streptophyta</taxon>
        <taxon>Embryophyta</taxon>
        <taxon>Tracheophyta</taxon>
        <taxon>Spermatophyta</taxon>
        <taxon>Magnoliopsida</taxon>
        <taxon>eudicotyledons</taxon>
        <taxon>Gunneridae</taxon>
        <taxon>Pentapetalae</taxon>
        <taxon>rosids</taxon>
        <taxon>malvids</taxon>
        <taxon>Brassicales</taxon>
        <taxon>Brassicaceae</taxon>
        <taxon>Brassiceae</taxon>
        <taxon>Brassica</taxon>
    </lineage>
</organism>
<feature type="region of interest" description="Disordered" evidence="4">
    <location>
        <begin position="169"/>
        <end position="201"/>
    </location>
</feature>
<feature type="compositionally biased region" description="Basic and acidic residues" evidence="4">
    <location>
        <begin position="396"/>
        <end position="409"/>
    </location>
</feature>
<feature type="region of interest" description="Disordered" evidence="4">
    <location>
        <begin position="358"/>
        <end position="494"/>
    </location>
</feature>
<accession>A0ABQ7Z4H9</accession>
<feature type="domain" description="DUF1985" evidence="6">
    <location>
        <begin position="65"/>
        <end position="130"/>
    </location>
</feature>
<evidence type="ECO:0000259" key="5">
    <source>
        <dbReference type="Pfam" id="PF02902"/>
    </source>
</evidence>
<reference evidence="7 8" key="1">
    <citation type="submission" date="2021-05" db="EMBL/GenBank/DDBJ databases">
        <title>Genome Assembly of Synthetic Allotetraploid Brassica napus Reveals Homoeologous Exchanges between Subgenomes.</title>
        <authorList>
            <person name="Davis J.T."/>
        </authorList>
    </citation>
    <scope>NUCLEOTIDE SEQUENCE [LARGE SCALE GENOMIC DNA]</scope>
    <source>
        <strain evidence="8">cv. Da-Ae</strain>
        <tissue evidence="7">Seedling</tissue>
    </source>
</reference>
<dbReference type="EMBL" id="JAGKQM010000016">
    <property type="protein sequence ID" value="KAH0875088.1"/>
    <property type="molecule type" value="Genomic_DNA"/>
</dbReference>
<evidence type="ECO:0000256" key="3">
    <source>
        <dbReference type="ARBA" id="ARBA00022801"/>
    </source>
</evidence>
<dbReference type="SUPFAM" id="SSF54001">
    <property type="entry name" value="Cysteine proteinases"/>
    <property type="match status" value="1"/>
</dbReference>
<protein>
    <recommendedName>
        <fullName evidence="9">Ubiquitin-like protease family profile domain-containing protein</fullName>
    </recommendedName>
</protein>
<dbReference type="Proteomes" id="UP000824890">
    <property type="component" value="Unassembled WGS sequence"/>
</dbReference>
<comment type="similarity">
    <text evidence="1">Belongs to the peptidase C48 family.</text>
</comment>
<keyword evidence="8" id="KW-1185">Reference proteome</keyword>
<dbReference type="PANTHER" id="PTHR48449">
    <property type="entry name" value="DUF1985 DOMAIN-CONTAINING PROTEIN"/>
    <property type="match status" value="1"/>
</dbReference>
<proteinExistence type="inferred from homology"/>
<evidence type="ECO:0000256" key="4">
    <source>
        <dbReference type="SAM" id="MobiDB-lite"/>
    </source>
</evidence>